<keyword evidence="2" id="KW-0132">Cell division</keyword>
<keyword evidence="2" id="KW-0131">Cell cycle</keyword>
<evidence type="ECO:0000313" key="2">
    <source>
        <dbReference type="EMBL" id="MCI18700.1"/>
    </source>
</evidence>
<dbReference type="Pfam" id="PF00004">
    <property type="entry name" value="AAA"/>
    <property type="match status" value="1"/>
</dbReference>
<accession>A0A392Q4Q0</accession>
<name>A0A392Q4Q0_9FABA</name>
<feature type="non-terminal residue" evidence="2">
    <location>
        <position position="44"/>
    </location>
</feature>
<dbReference type="PANTHER" id="PTHR48470">
    <property type="entry name" value="CELL DIVISION CONTROL PROTEIN 48 C ISOFORM 1"/>
    <property type="match status" value="1"/>
</dbReference>
<dbReference type="Gene3D" id="3.40.50.300">
    <property type="entry name" value="P-loop containing nucleotide triphosphate hydrolases"/>
    <property type="match status" value="1"/>
</dbReference>
<evidence type="ECO:0000313" key="3">
    <source>
        <dbReference type="Proteomes" id="UP000265520"/>
    </source>
</evidence>
<proteinExistence type="predicted"/>
<reference evidence="2 3" key="1">
    <citation type="journal article" date="2018" name="Front. Plant Sci.">
        <title>Red Clover (Trifolium pratense) and Zigzag Clover (T. medium) - A Picture of Genomic Similarities and Differences.</title>
        <authorList>
            <person name="Dluhosova J."/>
            <person name="Istvanek J."/>
            <person name="Nedelnik J."/>
            <person name="Repkova J."/>
        </authorList>
    </citation>
    <scope>NUCLEOTIDE SEQUENCE [LARGE SCALE GENOMIC DNA]</scope>
    <source>
        <strain evidence="3">cv. 10/8</strain>
        <tissue evidence="2">Leaf</tissue>
    </source>
</reference>
<dbReference type="GO" id="GO:0051301">
    <property type="term" value="P:cell division"/>
    <property type="evidence" value="ECO:0007669"/>
    <property type="project" value="UniProtKB-KW"/>
</dbReference>
<dbReference type="GO" id="GO:0005524">
    <property type="term" value="F:ATP binding"/>
    <property type="evidence" value="ECO:0007669"/>
    <property type="project" value="InterPro"/>
</dbReference>
<feature type="non-terminal residue" evidence="2">
    <location>
        <position position="1"/>
    </location>
</feature>
<protein>
    <submittedName>
        <fullName evidence="2">Cell division control protein 48 C-like</fullName>
    </submittedName>
</protein>
<dbReference type="AlphaFoldDB" id="A0A392Q4Q0"/>
<comment type="caution">
    <text evidence="2">The sequence shown here is derived from an EMBL/GenBank/DDBJ whole genome shotgun (WGS) entry which is preliminary data.</text>
</comment>
<dbReference type="Proteomes" id="UP000265520">
    <property type="component" value="Unassembled WGS sequence"/>
</dbReference>
<keyword evidence="3" id="KW-1185">Reference proteome</keyword>
<sequence>VDALTTKHVNQGGTWVIERVLKQLLVELDGAEQRKGVFVIGATN</sequence>
<dbReference type="GO" id="GO:0016887">
    <property type="term" value="F:ATP hydrolysis activity"/>
    <property type="evidence" value="ECO:0007669"/>
    <property type="project" value="InterPro"/>
</dbReference>
<evidence type="ECO:0000259" key="1">
    <source>
        <dbReference type="Pfam" id="PF00004"/>
    </source>
</evidence>
<dbReference type="InterPro" id="IPR055278">
    <property type="entry name" value="CDC48c"/>
</dbReference>
<dbReference type="PANTHER" id="PTHR48470:SF1">
    <property type="entry name" value="CELL DIVISION CONTROL PROTEIN 48 C ISOFORM 1"/>
    <property type="match status" value="1"/>
</dbReference>
<dbReference type="EMBL" id="LXQA010111434">
    <property type="protein sequence ID" value="MCI18700.1"/>
    <property type="molecule type" value="Genomic_DNA"/>
</dbReference>
<dbReference type="InterPro" id="IPR003959">
    <property type="entry name" value="ATPase_AAA_core"/>
</dbReference>
<feature type="domain" description="ATPase AAA-type core" evidence="1">
    <location>
        <begin position="1"/>
        <end position="44"/>
    </location>
</feature>
<organism evidence="2 3">
    <name type="scientific">Trifolium medium</name>
    <dbReference type="NCBI Taxonomy" id="97028"/>
    <lineage>
        <taxon>Eukaryota</taxon>
        <taxon>Viridiplantae</taxon>
        <taxon>Streptophyta</taxon>
        <taxon>Embryophyta</taxon>
        <taxon>Tracheophyta</taxon>
        <taxon>Spermatophyta</taxon>
        <taxon>Magnoliopsida</taxon>
        <taxon>eudicotyledons</taxon>
        <taxon>Gunneridae</taxon>
        <taxon>Pentapetalae</taxon>
        <taxon>rosids</taxon>
        <taxon>fabids</taxon>
        <taxon>Fabales</taxon>
        <taxon>Fabaceae</taxon>
        <taxon>Papilionoideae</taxon>
        <taxon>50 kb inversion clade</taxon>
        <taxon>NPAAA clade</taxon>
        <taxon>Hologalegina</taxon>
        <taxon>IRL clade</taxon>
        <taxon>Trifolieae</taxon>
        <taxon>Trifolium</taxon>
    </lineage>
</organism>
<dbReference type="InterPro" id="IPR027417">
    <property type="entry name" value="P-loop_NTPase"/>
</dbReference>